<keyword evidence="2" id="KW-1185">Reference proteome</keyword>
<proteinExistence type="predicted"/>
<dbReference type="EMBL" id="MUGV01000007">
    <property type="protein sequence ID" value="OXA81286.1"/>
    <property type="molecule type" value="Genomic_DNA"/>
</dbReference>
<dbReference type="Proteomes" id="UP000198382">
    <property type="component" value="Unassembled WGS sequence"/>
</dbReference>
<accession>A0ABX4BUF5</accession>
<dbReference type="RefSeq" id="WP_074659275.1">
    <property type="nucleotide sequence ID" value="NZ_MUGV01000007.1"/>
</dbReference>
<organism evidence="1 2">
    <name type="scientific">Flavobacterium frigidimaris</name>
    <dbReference type="NCBI Taxonomy" id="262320"/>
    <lineage>
        <taxon>Bacteria</taxon>
        <taxon>Pseudomonadati</taxon>
        <taxon>Bacteroidota</taxon>
        <taxon>Flavobacteriia</taxon>
        <taxon>Flavobacteriales</taxon>
        <taxon>Flavobacteriaceae</taxon>
        <taxon>Flavobacterium</taxon>
    </lineage>
</organism>
<protein>
    <recommendedName>
        <fullName evidence="3">Lumazine-binding</fullName>
    </recommendedName>
</protein>
<sequence length="203" mass="23484">MKKIILYIVIIFAFSNCQNKKEETNIASEEIKNINEIVEAIIIQDSLNVFSKSPDSIMFCSQLRRLNIYIPEKRHDGLTPPAPPRGIYITSLLSDKIIGEKFSTQDSLGLLQQNSNPEKLKIENSLIHKLKTTTVEKALKRRKNTKMFRFYEMTIPVFSLDRKNAYVKLDYYCTGLCGSGKAIYLKKLNGKWKIIEKRETWIS</sequence>
<reference evidence="1 2" key="1">
    <citation type="submission" date="2016-11" db="EMBL/GenBank/DDBJ databases">
        <title>Whole genomes of Flavobacteriaceae.</title>
        <authorList>
            <person name="Stine C."/>
            <person name="Li C."/>
            <person name="Tadesse D."/>
        </authorList>
    </citation>
    <scope>NUCLEOTIDE SEQUENCE [LARGE SCALE GENOMIC DNA]</scope>
    <source>
        <strain evidence="1 2">DSM 15937</strain>
    </source>
</reference>
<comment type="caution">
    <text evidence="1">The sequence shown here is derived from an EMBL/GenBank/DDBJ whole genome shotgun (WGS) entry which is preliminary data.</text>
</comment>
<evidence type="ECO:0000313" key="2">
    <source>
        <dbReference type="Proteomes" id="UP000198382"/>
    </source>
</evidence>
<name>A0ABX4BUF5_FLAFR</name>
<evidence type="ECO:0000313" key="1">
    <source>
        <dbReference type="EMBL" id="OXA81286.1"/>
    </source>
</evidence>
<evidence type="ECO:0008006" key="3">
    <source>
        <dbReference type="Google" id="ProtNLM"/>
    </source>
</evidence>
<gene>
    <name evidence="1" type="ORF">B0A65_03265</name>
</gene>